<proteinExistence type="predicted"/>
<name>A0A433U638_ELYCH</name>
<sequence length="345" mass="37838">MDACGEGSFAAVQVAEKRRSVRRRAVNSDMVLTFKHFAVAMRSPSHPQFSVPRISNSGDFTGGTAGQRKVRALRLVLASRIVETSLDLRSEDNSASRQAQLPTTLERCLLKPGPRRAGPAGIRADTKFFTTSDEANEVCISSLHLLIFPAMPFTPLTFSAIVRPISVQILCCVLRSSGAWTVSTRFGSEDNSASRQAQLPTTLERCLLKPGPRRAGPAGFRADTKFLQPLTSSMKGGNSEAPNLQVQIGPHVAVYPPRPLSYTLYINSCLGVSHLRKILLSHQWSKIKAFYFIHYSKLVTPPNYQRKLRPLPPSVQACLPSQKNLLSSSFSTCISASLLSWESLP</sequence>
<accession>A0A433U638</accession>
<comment type="caution">
    <text evidence="1">The sequence shown here is derived from an EMBL/GenBank/DDBJ whole genome shotgun (WGS) entry which is preliminary data.</text>
</comment>
<protein>
    <submittedName>
        <fullName evidence="1">Uncharacterized protein</fullName>
    </submittedName>
</protein>
<gene>
    <name evidence="1" type="ORF">EGW08_002959</name>
</gene>
<keyword evidence="2" id="KW-1185">Reference proteome</keyword>
<dbReference type="EMBL" id="RQTK01000060">
    <property type="protein sequence ID" value="RUS89285.1"/>
    <property type="molecule type" value="Genomic_DNA"/>
</dbReference>
<evidence type="ECO:0000313" key="1">
    <source>
        <dbReference type="EMBL" id="RUS89285.1"/>
    </source>
</evidence>
<reference evidence="1 2" key="1">
    <citation type="submission" date="2019-01" db="EMBL/GenBank/DDBJ databases">
        <title>A draft genome assembly of the solar-powered sea slug Elysia chlorotica.</title>
        <authorList>
            <person name="Cai H."/>
            <person name="Li Q."/>
            <person name="Fang X."/>
            <person name="Li J."/>
            <person name="Curtis N.E."/>
            <person name="Altenburger A."/>
            <person name="Shibata T."/>
            <person name="Feng M."/>
            <person name="Maeda T."/>
            <person name="Schwartz J.A."/>
            <person name="Shigenobu S."/>
            <person name="Lundholm N."/>
            <person name="Nishiyama T."/>
            <person name="Yang H."/>
            <person name="Hasebe M."/>
            <person name="Li S."/>
            <person name="Pierce S.K."/>
            <person name="Wang J."/>
        </authorList>
    </citation>
    <scope>NUCLEOTIDE SEQUENCE [LARGE SCALE GENOMIC DNA]</scope>
    <source>
        <strain evidence="1">EC2010</strain>
        <tissue evidence="1">Whole organism of an adult</tissue>
    </source>
</reference>
<evidence type="ECO:0000313" key="2">
    <source>
        <dbReference type="Proteomes" id="UP000271974"/>
    </source>
</evidence>
<dbReference type="AlphaFoldDB" id="A0A433U638"/>
<dbReference type="Proteomes" id="UP000271974">
    <property type="component" value="Unassembled WGS sequence"/>
</dbReference>
<organism evidence="1 2">
    <name type="scientific">Elysia chlorotica</name>
    <name type="common">Eastern emerald elysia</name>
    <name type="synonym">Sea slug</name>
    <dbReference type="NCBI Taxonomy" id="188477"/>
    <lineage>
        <taxon>Eukaryota</taxon>
        <taxon>Metazoa</taxon>
        <taxon>Spiralia</taxon>
        <taxon>Lophotrochozoa</taxon>
        <taxon>Mollusca</taxon>
        <taxon>Gastropoda</taxon>
        <taxon>Heterobranchia</taxon>
        <taxon>Euthyneura</taxon>
        <taxon>Panpulmonata</taxon>
        <taxon>Sacoglossa</taxon>
        <taxon>Placobranchoidea</taxon>
        <taxon>Plakobranchidae</taxon>
        <taxon>Elysia</taxon>
    </lineage>
</organism>